<dbReference type="GO" id="GO:0046873">
    <property type="term" value="F:metal ion transmembrane transporter activity"/>
    <property type="evidence" value="ECO:0007669"/>
    <property type="project" value="InterPro"/>
</dbReference>
<dbReference type="AlphaFoldDB" id="V5XCB9"/>
<dbReference type="GO" id="GO:0016020">
    <property type="term" value="C:membrane"/>
    <property type="evidence" value="ECO:0007669"/>
    <property type="project" value="UniProtKB-SubCell"/>
</dbReference>
<feature type="transmembrane region" description="Helical" evidence="6">
    <location>
        <begin position="191"/>
        <end position="215"/>
    </location>
</feature>
<proteinExistence type="inferred from homology"/>
<dbReference type="PANTHER" id="PTHR12608:SF1">
    <property type="entry name" value="TRANSMEMBRANE PROTEIN 165"/>
    <property type="match status" value="1"/>
</dbReference>
<evidence type="ECO:0000256" key="3">
    <source>
        <dbReference type="ARBA" id="ARBA00022692"/>
    </source>
</evidence>
<dbReference type="KEGG" id="mne:D174_10780"/>
<keyword evidence="3 6" id="KW-0812">Transmembrane</keyword>
<keyword evidence="4 6" id="KW-1133">Transmembrane helix</keyword>
<feature type="transmembrane region" description="Helical" evidence="6">
    <location>
        <begin position="34"/>
        <end position="55"/>
    </location>
</feature>
<dbReference type="InterPro" id="IPR001727">
    <property type="entry name" value="GDT1-like"/>
</dbReference>
<evidence type="ECO:0000256" key="5">
    <source>
        <dbReference type="ARBA" id="ARBA00023136"/>
    </source>
</evidence>
<dbReference type="EMBL" id="CP006936">
    <property type="protein sequence ID" value="AHC25034.1"/>
    <property type="molecule type" value="Genomic_DNA"/>
</dbReference>
<gene>
    <name evidence="7" type="ORF">D174_10780</name>
</gene>
<comment type="subcellular location">
    <subcellularLocation>
        <location evidence="1 6">Membrane</location>
        <topology evidence="1 6">Multi-pass membrane protein</topology>
    </subcellularLocation>
</comment>
<name>V5XCB9_MYCNE</name>
<comment type="similarity">
    <text evidence="2 6">Belongs to the GDT1 family.</text>
</comment>
<feature type="transmembrane region" description="Helical" evidence="6">
    <location>
        <begin position="137"/>
        <end position="160"/>
    </location>
</feature>
<organism evidence="7 8">
    <name type="scientific">Mycolicibacterium neoaurum VKM Ac-1815D</name>
    <dbReference type="NCBI Taxonomy" id="700508"/>
    <lineage>
        <taxon>Bacteria</taxon>
        <taxon>Bacillati</taxon>
        <taxon>Actinomycetota</taxon>
        <taxon>Actinomycetes</taxon>
        <taxon>Mycobacteriales</taxon>
        <taxon>Mycobacteriaceae</taxon>
        <taxon>Mycolicibacterium</taxon>
    </lineage>
</organism>
<evidence type="ECO:0000313" key="8">
    <source>
        <dbReference type="Proteomes" id="UP000018763"/>
    </source>
</evidence>
<dbReference type="GeneID" id="43449971"/>
<sequence>MLSALVLSFAVIFIAELGDKTQLVAMTFALRYRWWVVLAAITAATTVVHVLSVAIGHYLGAALPGHLLGLIAGVMFIFFGAWTLRGDKLSDEEASVAQRATAPAFFVVTSAFFLAELGDKTMLATVTLAADNNWAGVWIGSTLGMVVADGLAIIVGAVLGKHLPERIIQIGAAALFLVFGSFMVLENAFPTASLVLVAGGTAAILVATVLALRALPDRLRPAVLRRPVEPVHDEDETAASPR</sequence>
<evidence type="ECO:0000256" key="6">
    <source>
        <dbReference type="RuleBase" id="RU365102"/>
    </source>
</evidence>
<evidence type="ECO:0000256" key="4">
    <source>
        <dbReference type="ARBA" id="ARBA00022989"/>
    </source>
</evidence>
<dbReference type="PANTHER" id="PTHR12608">
    <property type="entry name" value="TRANSMEMBRANE PROTEIN HTP-1 RELATED"/>
    <property type="match status" value="1"/>
</dbReference>
<keyword evidence="5 6" id="KW-0472">Membrane</keyword>
<evidence type="ECO:0000256" key="1">
    <source>
        <dbReference type="ARBA" id="ARBA00004141"/>
    </source>
</evidence>
<evidence type="ECO:0000313" key="7">
    <source>
        <dbReference type="EMBL" id="AHC25034.1"/>
    </source>
</evidence>
<accession>V5XCB9</accession>
<keyword evidence="8" id="KW-1185">Reference proteome</keyword>
<dbReference type="Pfam" id="PF01169">
    <property type="entry name" value="GDT1"/>
    <property type="match status" value="2"/>
</dbReference>
<evidence type="ECO:0000256" key="2">
    <source>
        <dbReference type="ARBA" id="ARBA00009190"/>
    </source>
</evidence>
<dbReference type="HOGENOM" id="CLU_040186_2_0_11"/>
<reference evidence="7 8" key="1">
    <citation type="journal article" date="2014" name="Genome Announc.">
        <title>Complete Genome Sequence of Sterol-Transforming Mycobacterium neoaurum Strain VKM Ac-1815D.</title>
        <authorList>
            <person name="Shtratnikova V.Y."/>
            <person name="Bragin E.Y."/>
            <person name="Dovbnya D.V."/>
            <person name="Pekov Y.A."/>
            <person name="Schelkunov M.I."/>
            <person name="Strizhov N."/>
            <person name="Ivashina T.V."/>
            <person name="Ashapkin V.V."/>
            <person name="Donova M.V."/>
        </authorList>
    </citation>
    <scope>NUCLEOTIDE SEQUENCE [LARGE SCALE GENOMIC DNA]</scope>
    <source>
        <strain evidence="7 8">VKM Ac-1815D</strain>
    </source>
</reference>
<feature type="transmembrane region" description="Helical" evidence="6">
    <location>
        <begin position="67"/>
        <end position="84"/>
    </location>
</feature>
<dbReference type="eggNOG" id="COG2119">
    <property type="taxonomic scope" value="Bacteria"/>
</dbReference>
<feature type="transmembrane region" description="Helical" evidence="6">
    <location>
        <begin position="167"/>
        <end position="185"/>
    </location>
</feature>
<dbReference type="RefSeq" id="WP_023985565.1">
    <property type="nucleotide sequence ID" value="NC_023036.2"/>
</dbReference>
<dbReference type="Proteomes" id="UP000018763">
    <property type="component" value="Chromosome"/>
</dbReference>
<protein>
    <recommendedName>
        <fullName evidence="6">GDT1 family protein</fullName>
    </recommendedName>
</protein>